<feature type="region of interest" description="Disordered" evidence="1">
    <location>
        <begin position="1181"/>
        <end position="1201"/>
    </location>
</feature>
<dbReference type="InterPro" id="IPR035986">
    <property type="entry name" value="PKD_dom_sf"/>
</dbReference>
<dbReference type="Gene3D" id="2.60.40.10">
    <property type="entry name" value="Immunoglobulins"/>
    <property type="match status" value="4"/>
</dbReference>
<comment type="caution">
    <text evidence="3">The sequence shown here is derived from an EMBL/GenBank/DDBJ whole genome shotgun (WGS) entry which is preliminary data.</text>
</comment>
<dbReference type="Pfam" id="PF18911">
    <property type="entry name" value="PKD_4"/>
    <property type="match status" value="1"/>
</dbReference>
<dbReference type="CDD" id="cd00146">
    <property type="entry name" value="PKD"/>
    <property type="match status" value="1"/>
</dbReference>
<protein>
    <recommendedName>
        <fullName evidence="2">PKD domain-containing protein</fullName>
    </recommendedName>
</protein>
<evidence type="ECO:0000313" key="4">
    <source>
        <dbReference type="Proteomes" id="UP000276128"/>
    </source>
</evidence>
<dbReference type="EMBL" id="RXHU01000086">
    <property type="protein sequence ID" value="RTE04847.1"/>
    <property type="molecule type" value="Genomic_DNA"/>
</dbReference>
<evidence type="ECO:0000313" key="3">
    <source>
        <dbReference type="EMBL" id="RTE04847.1"/>
    </source>
</evidence>
<dbReference type="InterPro" id="IPR000601">
    <property type="entry name" value="PKD_dom"/>
</dbReference>
<feature type="compositionally biased region" description="Low complexity" evidence="1">
    <location>
        <begin position="1185"/>
        <end position="1201"/>
    </location>
</feature>
<dbReference type="InterPro" id="IPR013783">
    <property type="entry name" value="Ig-like_fold"/>
</dbReference>
<proteinExistence type="predicted"/>
<evidence type="ECO:0000256" key="1">
    <source>
        <dbReference type="SAM" id="MobiDB-lite"/>
    </source>
</evidence>
<name>A0A430J6T6_9BACL</name>
<dbReference type="Proteomes" id="UP000276128">
    <property type="component" value="Unassembled WGS sequence"/>
</dbReference>
<keyword evidence="4" id="KW-1185">Reference proteome</keyword>
<gene>
    <name evidence="3" type="ORF">EJQ19_25905</name>
</gene>
<dbReference type="SUPFAM" id="SSF49299">
    <property type="entry name" value="PKD domain"/>
    <property type="match status" value="1"/>
</dbReference>
<dbReference type="RefSeq" id="WP_126144135.1">
    <property type="nucleotide sequence ID" value="NZ_RXHU01000086.1"/>
</dbReference>
<dbReference type="Gene3D" id="2.60.120.560">
    <property type="entry name" value="Exo-inulinase, domain 1"/>
    <property type="match status" value="1"/>
</dbReference>
<organism evidence="3 4">
    <name type="scientific">Paenibacillus whitsoniae</name>
    <dbReference type="NCBI Taxonomy" id="2496558"/>
    <lineage>
        <taxon>Bacteria</taxon>
        <taxon>Bacillati</taxon>
        <taxon>Bacillota</taxon>
        <taxon>Bacilli</taxon>
        <taxon>Bacillales</taxon>
        <taxon>Paenibacillaceae</taxon>
        <taxon>Paenibacillus</taxon>
    </lineage>
</organism>
<dbReference type="OrthoDB" id="2088379at2"/>
<sequence>MKKHVFFVLSRVFLILLTFELFSPLFYPTEASAATQTTTRIYVDFSNPSDAGKLTDDIKPQYSTSKTKSLDLDLSKYVSGTIVGTPQYTLNGANRTSFTSLNGSVLKIQDAPGASTPVFGQSVAKPGHYIYRDPNGKVWAHKGEETKALEFDANPSTFKGNPESQYPGLIPDEARYQETTTKTKYSEEANGGDLRYMHGYSHYLMGLDNFPDYNTIGWAVTTAYEVSPPKYWYENASVIQKDGSGANVTDSDKINTIIIYDATPTGETPKAIPFSWGMGKDNKGLIRVRELLDGTLQEEDGVYTEDDGDAPYGITRNYYMFANAKWRGTTYKYSSYIDVVTEPSTKPDLVPTSITTSASCIKPNTKVTFNYSFKNNGADIPSGTPLKIEIRADGAVISTKTFSSGVFNSLAYGGSFDFTFGSSGKTFTLVVNADYAISEMSTSNNTLNVPVNTDSSCSPTGAYIGHTSADKETIPWKDTNVVKADWTIPNSCTPVRGKFILTQATGEYFEYGWSTLSSTSIQDFAIFQYGMMGYLQYPGNIHSGRVDIAYKLEDSCGGISTFTQGNFTIGNSPPNRPPDFQIGWFADSDYYSTTPIPDAIVGDRLNVRLLPEIPPNHYDPDDELVTFEWEFAKSSSSWIQSFPSQGWNKGDDKITWLTAPNTVGDHIIYAKMCDQQGACTEKTATLNIMRPEPVPCINVPNRVVQNRPLPANAINGACSQPAKKRTIVQEFWTNKLAVYPNIGTETITLEVKDNYGVMNLPENKAVKQINVVEDKPPFALINLPLIGVRGNVGFKDMSYSPDGDVIVSTQVSYQYDSDNDGDFDEHASVSIPITVGGYASLPASRVGKYRLTVKTTEDWSLTDTKQFTINIMNDSPEKTFTVTSANPEPPIFNTSNEYEPLMAFGDDWLGSSLTNPNLHKVKNIGFTYSSVTKGFTSHYGKNPFNAPSSNLVFTPTVVTLGMDQGHSFLVPQLFDKQYVGNRYGVASLGGLSVTITKSDYNGNTTYNGQPYAFGKPTTQIMYGLPYNQSAPTASNPGNYLYMDAKGGTYSLSCRYYYADYDEDDDVYKYWCDYSRISADGTTSWVKSFFSSYSGVLNSFLLPRNSAEVGSPQFMEVNDDGTKIKLPANAFGTPCYYSCGTDTSKWYDVETGQEVPTASIVKPNTYVATYEDDDVVVVGHSDQNQTSSSWSNSSTTSNYSSTSKGTVTNYVTSYNKHTGATVRLDLGTFNWDDFERQTGGDGNYLTGVENTGRTYMRDIRFVTSADGYIYVVDGLNKIVVINKYATKLAEYTTAGTRVYNEHTYAVTYIDKKISIDGAGFGANGEFYMIAHERYFKDRRYNLHWQSCGSCSSGGYIDSYQDDYTGSYEKYYYYTIKGTVASTPGYAENETGQTMKKNTDLADADYYFDFAQLTPNYSERSPSGFLFRAKNNNNMYRLELNSNRLSLSKIVNGVRTEIRNTVIGLNTTGFTNFKVSVRGSKIKVRMGPNPVFDVTDTTFDTGTYGAFIGAYGSHFRNVVVKVPIADNQKIDDMGIAGEALTYTTDFQDPETDPEIKSKEKWKYEHMDATKFLDAGDGRSGVSIFNNQTVTGDPVTILDKVGVYRITATGTDDPAPTGYAFPDSTFAMYQSDSDPYSRNVLIHRRPIALISCSQDIYYAVTCDDTQSYDPDRWLNTWTYSTEPTGVNYATTKGIVDRRYEYTMPDGTTNSGLINRVKEMGMYTFRVAVKDEYGAWSDWAESYIWLNAPPLNHAPFVDLTNPTGTYENPSGAPSANPTFTWNAVDFDADSVIAGYELDIQYYYYNYYSNPQWYWVSQSSIITGTTDLKSDGNVVAMSRQVNFPLDSTRTYKVRVRVKDEKGAWSEWSEKFMRSGYPPSAQITFPNGTQSNPTIITDGLLKLSFNQSDPDVPTIYTSYQYRILDEYGTQLKISYYAGGPEYDAIGTGSYAHGCYWESDGSYWTGCNYQTNANSWTMHPVEYWQLKYLVKQTGPYQVQVKVSDGRYWSDWSNAGWFTNNSPPVATMIEPNGTEAHPTFFNSLRPTFRWSQTDPDPVTTFSYFQLQITNEANDVMLVDTGQFYQGSTSGVGVWTPTEDLPAGQKLRVRVRVFDGITWSEYSPQTWFFINRPPVADFSWMPQPVWEGDDVYVINAASDPDGDVLTYAWTVERPDGSVNIYTTEHITDRFSVPGYYRVSLTASDGRLSHTAAKTIEVLPLTIHSDVTYTEQWRMLHERSGHQTAAVPKQFYSGEVLVLTSRSAPAPVDEVSAWLDTVGLDGHSLFVMTQLQVSLGDSTLFLGELYDSRLQSFTQGLPNGLQTIHFKIRYRNGVVKTEDIPIDIIGNVHASVGVHRVQ</sequence>
<accession>A0A430J6T6</accession>
<reference evidence="3 4" key="1">
    <citation type="submission" date="2018-12" db="EMBL/GenBank/DDBJ databases">
        <title>Bacillus ochoae sp. nov., Paenibacillus whitsoniae sp. nov., Paenibacillus spiritus sp. nov. Isolated from the Mars Exploration Rover during spacecraft assembly.</title>
        <authorList>
            <person name="Seuylemezian A."/>
            <person name="Vaishampayan P."/>
        </authorList>
    </citation>
    <scope>NUCLEOTIDE SEQUENCE [LARGE SCALE GENOMIC DNA]</scope>
    <source>
        <strain evidence="3 4">MER 54</strain>
    </source>
</reference>
<evidence type="ECO:0000259" key="2">
    <source>
        <dbReference type="Pfam" id="PF18911"/>
    </source>
</evidence>
<feature type="domain" description="PKD" evidence="2">
    <location>
        <begin position="2122"/>
        <end position="2207"/>
    </location>
</feature>